<dbReference type="CDD" id="cd08175">
    <property type="entry name" value="G1PDH"/>
    <property type="match status" value="1"/>
</dbReference>
<dbReference type="Gene3D" id="3.40.50.1970">
    <property type="match status" value="1"/>
</dbReference>
<dbReference type="GO" id="GO:0008654">
    <property type="term" value="P:phospholipid biosynthetic process"/>
    <property type="evidence" value="ECO:0007669"/>
    <property type="project" value="UniProtKB-KW"/>
</dbReference>
<organism evidence="11 12">
    <name type="scientific">Alistipes shahii</name>
    <dbReference type="NCBI Taxonomy" id="328814"/>
    <lineage>
        <taxon>Bacteria</taxon>
        <taxon>Pseudomonadati</taxon>
        <taxon>Bacteroidota</taxon>
        <taxon>Bacteroidia</taxon>
        <taxon>Bacteroidales</taxon>
        <taxon>Rikenellaceae</taxon>
        <taxon>Alistipes</taxon>
    </lineage>
</organism>
<dbReference type="EMBL" id="VVXK01000013">
    <property type="protein sequence ID" value="KAA2368796.1"/>
    <property type="molecule type" value="Genomic_DNA"/>
</dbReference>
<feature type="region of interest" description="Disordered" evidence="10">
    <location>
        <begin position="447"/>
        <end position="466"/>
    </location>
</feature>
<dbReference type="PANTHER" id="PTHR43616:SF5">
    <property type="entry name" value="GLYCEROL DEHYDROGENASE 1"/>
    <property type="match status" value="1"/>
</dbReference>
<reference evidence="11 12" key="1">
    <citation type="journal article" date="2019" name="Nat. Med.">
        <title>A library of human gut bacterial isolates paired with longitudinal multiomics data enables mechanistic microbiome research.</title>
        <authorList>
            <person name="Poyet M."/>
            <person name="Groussin M."/>
            <person name="Gibbons S.M."/>
            <person name="Avila-Pacheco J."/>
            <person name="Jiang X."/>
            <person name="Kearney S.M."/>
            <person name="Perrotta A.R."/>
            <person name="Berdy B."/>
            <person name="Zhao S."/>
            <person name="Lieberman T.D."/>
            <person name="Swanson P.K."/>
            <person name="Smith M."/>
            <person name="Roesemann S."/>
            <person name="Alexander J.E."/>
            <person name="Rich S.A."/>
            <person name="Livny J."/>
            <person name="Vlamakis H."/>
            <person name="Clish C."/>
            <person name="Bullock K."/>
            <person name="Deik A."/>
            <person name="Scott J."/>
            <person name="Pierce K.A."/>
            <person name="Xavier R.J."/>
            <person name="Alm E.J."/>
        </authorList>
    </citation>
    <scope>NUCLEOTIDE SEQUENCE [LARGE SCALE GENOMIC DNA]</scope>
    <source>
        <strain evidence="11 12">BIOML-A2</strain>
    </source>
</reference>
<protein>
    <submittedName>
        <fullName evidence="11">sn-glycerol-1-phosphate dehydrogenase</fullName>
    </submittedName>
</protein>
<keyword evidence="5" id="KW-0560">Oxidoreductase</keyword>
<evidence type="ECO:0000256" key="3">
    <source>
        <dbReference type="ARBA" id="ARBA00022723"/>
    </source>
</evidence>
<evidence type="ECO:0000256" key="1">
    <source>
        <dbReference type="ARBA" id="ARBA00022490"/>
    </source>
</evidence>
<keyword evidence="9" id="KW-1208">Phospholipid metabolism</keyword>
<dbReference type="InterPro" id="IPR016205">
    <property type="entry name" value="Glycerol_DH"/>
</dbReference>
<dbReference type="RefSeq" id="WP_149887504.1">
    <property type="nucleotide sequence ID" value="NZ_CATVWL010000027.1"/>
</dbReference>
<keyword evidence="3" id="KW-0479">Metal-binding</keyword>
<keyword evidence="7" id="KW-0443">Lipid metabolism</keyword>
<evidence type="ECO:0000313" key="11">
    <source>
        <dbReference type="EMBL" id="KAA2368796.1"/>
    </source>
</evidence>
<dbReference type="PANTHER" id="PTHR43616">
    <property type="entry name" value="GLYCEROL DEHYDROGENASE"/>
    <property type="match status" value="1"/>
</dbReference>
<evidence type="ECO:0000256" key="5">
    <source>
        <dbReference type="ARBA" id="ARBA00023002"/>
    </source>
</evidence>
<dbReference type="SUPFAM" id="SSF56796">
    <property type="entry name" value="Dehydroquinate synthase-like"/>
    <property type="match status" value="1"/>
</dbReference>
<keyword evidence="8" id="KW-0594">Phospholipid biosynthesis</keyword>
<dbReference type="Gene3D" id="1.20.1090.10">
    <property type="entry name" value="Dehydroquinate synthase-like - alpha domain"/>
    <property type="match status" value="1"/>
</dbReference>
<evidence type="ECO:0000256" key="4">
    <source>
        <dbReference type="ARBA" id="ARBA00022857"/>
    </source>
</evidence>
<keyword evidence="2" id="KW-0444">Lipid biosynthesis</keyword>
<proteinExistence type="predicted"/>
<dbReference type="Pfam" id="PF13685">
    <property type="entry name" value="Fe-ADH_2"/>
    <property type="match status" value="1"/>
</dbReference>
<evidence type="ECO:0000256" key="8">
    <source>
        <dbReference type="ARBA" id="ARBA00023209"/>
    </source>
</evidence>
<name>A0A5B3G601_9BACT</name>
<dbReference type="AlphaFoldDB" id="A0A5B3G601"/>
<accession>A0A5B3G601</accession>
<dbReference type="GO" id="GO:0046872">
    <property type="term" value="F:metal ion binding"/>
    <property type="evidence" value="ECO:0007669"/>
    <property type="project" value="UniProtKB-KW"/>
</dbReference>
<dbReference type="InterPro" id="IPR032837">
    <property type="entry name" value="G1PDH"/>
</dbReference>
<keyword evidence="1" id="KW-0963">Cytoplasm</keyword>
<dbReference type="GO" id="GO:0016614">
    <property type="term" value="F:oxidoreductase activity, acting on CH-OH group of donors"/>
    <property type="evidence" value="ECO:0007669"/>
    <property type="project" value="InterPro"/>
</dbReference>
<evidence type="ECO:0000256" key="2">
    <source>
        <dbReference type="ARBA" id="ARBA00022516"/>
    </source>
</evidence>
<evidence type="ECO:0000256" key="6">
    <source>
        <dbReference type="ARBA" id="ARBA00023027"/>
    </source>
</evidence>
<keyword evidence="4" id="KW-0521">NADP</keyword>
<gene>
    <name evidence="11" type="ORF">F2Y13_10040</name>
</gene>
<keyword evidence="6" id="KW-0520">NAD</keyword>
<comment type="caution">
    <text evidence="11">The sequence shown here is derived from an EMBL/GenBank/DDBJ whole genome shotgun (WGS) entry which is preliminary data.</text>
</comment>
<evidence type="ECO:0000256" key="10">
    <source>
        <dbReference type="SAM" id="MobiDB-lite"/>
    </source>
</evidence>
<sequence length="466" mass="50760">MNKVESALQRTTDTKALVIGVGTLPRTAEMFNELFPGCRAVVVADTNTWRVAGGEVHRILADAGIGQDEPHVFADPKLYAEWSFVEELDGVLAATDAVPVAVGSGVINDLTKLCSHHNGRRYMVVGTAASMDGYTAYGASITKDGNKQTFDCPAPLGMVLDPSISAAAPARMSASGYADLIAKIPAGADWMLSDAVGSEPMDDFAFGLVQDGLKEALSDPAGVHAGNVEKVEQLAEGLLLSGFAMQATQSSRPASGAEHQFSHLWDMEHLKYNGASVSHGFKVGIGTLASTAFLEMLLDAPVEQLDIERCVAAWKSWDETERDIRAIFNDDPEFVARGLKETRDKYVDREGLRDQLTRLKKAWPELRERIRRQIIPFDEVRRRLELVGAPYEPEQIGASRTRFREAFGKIPYMRSRYTVIDTAFRCGWMEEWLDRLFGKGGVWEVGSPAPGSGEPARSAAAPVPGA</sequence>
<evidence type="ECO:0000313" key="12">
    <source>
        <dbReference type="Proteomes" id="UP000323567"/>
    </source>
</evidence>
<dbReference type="Proteomes" id="UP000323567">
    <property type="component" value="Unassembled WGS sequence"/>
</dbReference>
<evidence type="ECO:0000256" key="9">
    <source>
        <dbReference type="ARBA" id="ARBA00023264"/>
    </source>
</evidence>
<evidence type="ECO:0000256" key="7">
    <source>
        <dbReference type="ARBA" id="ARBA00023098"/>
    </source>
</evidence>